<reference evidence="1 2" key="1">
    <citation type="journal article" date="2021" name="Elife">
        <title>Chloroplast acquisition without the gene transfer in kleptoplastic sea slugs, Plakobranchus ocellatus.</title>
        <authorList>
            <person name="Maeda T."/>
            <person name="Takahashi S."/>
            <person name="Yoshida T."/>
            <person name="Shimamura S."/>
            <person name="Takaki Y."/>
            <person name="Nagai Y."/>
            <person name="Toyoda A."/>
            <person name="Suzuki Y."/>
            <person name="Arimoto A."/>
            <person name="Ishii H."/>
            <person name="Satoh N."/>
            <person name="Nishiyama T."/>
            <person name="Hasebe M."/>
            <person name="Maruyama T."/>
            <person name="Minagawa J."/>
            <person name="Obokata J."/>
            <person name="Shigenobu S."/>
        </authorList>
    </citation>
    <scope>NUCLEOTIDE SEQUENCE [LARGE SCALE GENOMIC DNA]</scope>
</reference>
<sequence length="134" mass="15039">MATITFVKTHRRSIATSCYLFAFSLSSSPQLDQNAIHLTPKYIGIGESAQVHFKIRRCANRITVTLMNANANSNSRRIPPHDIGFIPSQPPHRFANVTIYTQNVEDFTSYSIFVGFGSKRSQHFLITLHRGEAG</sequence>
<comment type="caution">
    <text evidence="1">The sequence shown here is derived from an EMBL/GenBank/DDBJ whole genome shotgun (WGS) entry which is preliminary data.</text>
</comment>
<keyword evidence="2" id="KW-1185">Reference proteome</keyword>
<accession>A0AAV3ZU86</accession>
<name>A0AAV3ZU86_9GAST</name>
<gene>
    <name evidence="1" type="ORF">PoB_002458600</name>
</gene>
<protein>
    <submittedName>
        <fullName evidence="1">Uncharacterized protein</fullName>
    </submittedName>
</protein>
<proteinExistence type="predicted"/>
<organism evidence="1 2">
    <name type="scientific">Plakobranchus ocellatus</name>
    <dbReference type="NCBI Taxonomy" id="259542"/>
    <lineage>
        <taxon>Eukaryota</taxon>
        <taxon>Metazoa</taxon>
        <taxon>Spiralia</taxon>
        <taxon>Lophotrochozoa</taxon>
        <taxon>Mollusca</taxon>
        <taxon>Gastropoda</taxon>
        <taxon>Heterobranchia</taxon>
        <taxon>Euthyneura</taxon>
        <taxon>Panpulmonata</taxon>
        <taxon>Sacoglossa</taxon>
        <taxon>Placobranchoidea</taxon>
        <taxon>Plakobranchidae</taxon>
        <taxon>Plakobranchus</taxon>
    </lineage>
</organism>
<dbReference type="AlphaFoldDB" id="A0AAV3ZU86"/>
<dbReference type="Proteomes" id="UP000735302">
    <property type="component" value="Unassembled WGS sequence"/>
</dbReference>
<evidence type="ECO:0000313" key="1">
    <source>
        <dbReference type="EMBL" id="GFN98080.1"/>
    </source>
</evidence>
<evidence type="ECO:0000313" key="2">
    <source>
        <dbReference type="Proteomes" id="UP000735302"/>
    </source>
</evidence>
<dbReference type="EMBL" id="BLXT01002832">
    <property type="protein sequence ID" value="GFN98080.1"/>
    <property type="molecule type" value="Genomic_DNA"/>
</dbReference>